<organism evidence="1 2">
    <name type="scientific">Aetokthonos hydrillicola Thurmond2011</name>
    <dbReference type="NCBI Taxonomy" id="2712845"/>
    <lineage>
        <taxon>Bacteria</taxon>
        <taxon>Bacillati</taxon>
        <taxon>Cyanobacteriota</taxon>
        <taxon>Cyanophyceae</taxon>
        <taxon>Nostocales</taxon>
        <taxon>Hapalosiphonaceae</taxon>
        <taxon>Aetokthonos</taxon>
    </lineage>
</organism>
<gene>
    <name evidence="1" type="ORF">G7B40_013050</name>
</gene>
<reference evidence="2" key="1">
    <citation type="journal article" date="2021" name="Science">
        <title>Hunting the eagle killer: A cyanobacterial neurotoxin causes vacuolar myelinopathy.</title>
        <authorList>
            <person name="Breinlinger S."/>
            <person name="Phillips T.J."/>
            <person name="Haram B.N."/>
            <person name="Mares J."/>
            <person name="Martinez Yerena J.A."/>
            <person name="Hrouzek P."/>
            <person name="Sobotka R."/>
            <person name="Henderson W.M."/>
            <person name="Schmieder P."/>
            <person name="Williams S.M."/>
            <person name="Lauderdale J.D."/>
            <person name="Wilde H.D."/>
            <person name="Gerrin W."/>
            <person name="Kust A."/>
            <person name="Washington J.W."/>
            <person name="Wagner C."/>
            <person name="Geier B."/>
            <person name="Liebeke M."/>
            <person name="Enke H."/>
            <person name="Niedermeyer T.H.J."/>
            <person name="Wilde S.B."/>
        </authorList>
    </citation>
    <scope>NUCLEOTIDE SEQUENCE [LARGE SCALE GENOMIC DNA]</scope>
    <source>
        <strain evidence="2">Thurmond2011</strain>
    </source>
</reference>
<dbReference type="AlphaFoldDB" id="A0AAP5MA59"/>
<keyword evidence="2" id="KW-1185">Reference proteome</keyword>
<name>A0AAP5MA59_9CYAN</name>
<evidence type="ECO:0000313" key="2">
    <source>
        <dbReference type="Proteomes" id="UP000667802"/>
    </source>
</evidence>
<dbReference type="RefSeq" id="WP_208350015.1">
    <property type="nucleotide sequence ID" value="NZ_JAALHA020000005.1"/>
</dbReference>
<dbReference type="EMBL" id="JAALHA020000005">
    <property type="protein sequence ID" value="MDR9895488.1"/>
    <property type="molecule type" value="Genomic_DNA"/>
</dbReference>
<sequence length="187" mass="20835">MESVKVLDIATEMESVKLPDIVILGEVEGLETLKEIFQYQDLSLLEVYLISNKIGKTVKQVEQENQKLFARLRSEQVYVNDVYYILECNSDKVWVLGKTGLMEAILPSATDQAGIGIFEDIVQYATKSSRTKIVWVVGSEEDWGFASLCKGKYTNIDVRFVPTEMVGIALRLCVADAEKQLVGCGAA</sequence>
<proteinExistence type="predicted"/>
<dbReference type="Proteomes" id="UP000667802">
    <property type="component" value="Unassembled WGS sequence"/>
</dbReference>
<comment type="caution">
    <text evidence="1">The sequence shown here is derived from an EMBL/GenBank/DDBJ whole genome shotgun (WGS) entry which is preliminary data.</text>
</comment>
<protein>
    <submittedName>
        <fullName evidence="1">Uncharacterized protein</fullName>
    </submittedName>
</protein>
<accession>A0AAP5MA59</accession>
<evidence type="ECO:0000313" key="1">
    <source>
        <dbReference type="EMBL" id="MDR9895488.1"/>
    </source>
</evidence>